<reference evidence="2" key="1">
    <citation type="submission" date="2021-06" db="EMBL/GenBank/DDBJ databases">
        <authorList>
            <person name="Hodson N. C."/>
            <person name="Mongue J. A."/>
            <person name="Jaron S. K."/>
        </authorList>
    </citation>
    <scope>NUCLEOTIDE SEQUENCE</scope>
</reference>
<evidence type="ECO:0000313" key="3">
    <source>
        <dbReference type="Proteomes" id="UP000708208"/>
    </source>
</evidence>
<proteinExistence type="predicted"/>
<keyword evidence="3" id="KW-1185">Reference proteome</keyword>
<gene>
    <name evidence="2" type="ORF">AFUS01_LOCUS45504</name>
</gene>
<dbReference type="AlphaFoldDB" id="A0A8J2MCP6"/>
<dbReference type="Proteomes" id="UP000708208">
    <property type="component" value="Unassembled WGS sequence"/>
</dbReference>
<comment type="caution">
    <text evidence="2">The sequence shown here is derived from an EMBL/GenBank/DDBJ whole genome shotgun (WGS) entry which is preliminary data.</text>
</comment>
<keyword evidence="1" id="KW-0732">Signal</keyword>
<name>A0A8J2MCP6_9HEXA</name>
<sequence>MSYKIVFGLTVIFLLSFPGIFGAPGPFLWWGHSDSTYNRPRPPLVGAHAHGHGSMHSIHHVHQHVSPVVRPLQPGGHIHRYFN</sequence>
<evidence type="ECO:0008006" key="4">
    <source>
        <dbReference type="Google" id="ProtNLM"/>
    </source>
</evidence>
<evidence type="ECO:0000256" key="1">
    <source>
        <dbReference type="SAM" id="SignalP"/>
    </source>
</evidence>
<organism evidence="2 3">
    <name type="scientific">Allacma fusca</name>
    <dbReference type="NCBI Taxonomy" id="39272"/>
    <lineage>
        <taxon>Eukaryota</taxon>
        <taxon>Metazoa</taxon>
        <taxon>Ecdysozoa</taxon>
        <taxon>Arthropoda</taxon>
        <taxon>Hexapoda</taxon>
        <taxon>Collembola</taxon>
        <taxon>Symphypleona</taxon>
        <taxon>Sminthuridae</taxon>
        <taxon>Allacma</taxon>
    </lineage>
</organism>
<accession>A0A8J2MCP6</accession>
<feature type="signal peptide" evidence="1">
    <location>
        <begin position="1"/>
        <end position="22"/>
    </location>
</feature>
<dbReference type="EMBL" id="CAJVCH010570942">
    <property type="protein sequence ID" value="CAG7836240.1"/>
    <property type="molecule type" value="Genomic_DNA"/>
</dbReference>
<evidence type="ECO:0000313" key="2">
    <source>
        <dbReference type="EMBL" id="CAG7836240.1"/>
    </source>
</evidence>
<feature type="chain" id="PRO_5035321608" description="Secreted protein" evidence="1">
    <location>
        <begin position="23"/>
        <end position="83"/>
    </location>
</feature>
<protein>
    <recommendedName>
        <fullName evidence="4">Secreted protein</fullName>
    </recommendedName>
</protein>